<dbReference type="PANTHER" id="PTHR42765:SF1">
    <property type="entry name" value="ISOLEUCINE--TRNA LIGASE, MITOCHONDRIAL"/>
    <property type="match status" value="1"/>
</dbReference>
<dbReference type="GO" id="GO:0005829">
    <property type="term" value="C:cytosol"/>
    <property type="evidence" value="ECO:0007669"/>
    <property type="project" value="TreeGrafter"/>
</dbReference>
<gene>
    <name evidence="9" type="ORF">BscR1v2_001850</name>
</gene>
<keyword evidence="2 9" id="KW-0436">Ligase</keyword>
<evidence type="ECO:0000259" key="8">
    <source>
        <dbReference type="Pfam" id="PF00133"/>
    </source>
</evidence>
<dbReference type="InterPro" id="IPR050081">
    <property type="entry name" value="Ile-tRNA_ligase"/>
</dbReference>
<evidence type="ECO:0000256" key="1">
    <source>
        <dbReference type="ARBA" id="ARBA00006887"/>
    </source>
</evidence>
<dbReference type="STRING" id="687861.BscR1v2_001850"/>
<dbReference type="PROSITE" id="PS00178">
    <property type="entry name" value="AA_TRNA_LIGASE_I"/>
    <property type="match status" value="1"/>
</dbReference>
<reference evidence="10" key="1">
    <citation type="journal article" date="2017" name="Genome Biol. Evol.">
        <title>Evolutionary Dynamics of Pathoadaptation Revealed by Three Independent Acquisitions of the VirB/D4 Type IV Secretion System in Bartonella.</title>
        <authorList>
            <person name="Harms A."/>
            <person name="Segers F.H."/>
            <person name="Quebatte M."/>
            <person name="Mistl C."/>
            <person name="Manfredi P."/>
            <person name="Korner J."/>
            <person name="Chomel B.B."/>
            <person name="Kosoy M."/>
            <person name="Maruyama S."/>
            <person name="Engel P."/>
            <person name="Dehio C."/>
        </authorList>
    </citation>
    <scope>NUCLEOTIDE SEQUENCE [LARGE SCALE GENOMIC DNA]</scope>
    <source>
        <strain evidence="10">R1</strain>
    </source>
</reference>
<keyword evidence="4" id="KW-0067">ATP-binding</keyword>
<dbReference type="SUPFAM" id="SSF52374">
    <property type="entry name" value="Nucleotidylyl transferase"/>
    <property type="match status" value="1"/>
</dbReference>
<dbReference type="EC" id="6.1.1.5" evidence="9"/>
<dbReference type="PANTHER" id="PTHR42765">
    <property type="entry name" value="SOLEUCYL-TRNA SYNTHETASE"/>
    <property type="match status" value="1"/>
</dbReference>
<evidence type="ECO:0000256" key="3">
    <source>
        <dbReference type="ARBA" id="ARBA00022741"/>
    </source>
</evidence>
<evidence type="ECO:0000256" key="6">
    <source>
        <dbReference type="ARBA" id="ARBA00023146"/>
    </source>
</evidence>
<dbReference type="GO" id="GO:0004822">
    <property type="term" value="F:isoleucine-tRNA ligase activity"/>
    <property type="evidence" value="ECO:0007669"/>
    <property type="project" value="UniProtKB-EC"/>
</dbReference>
<comment type="catalytic activity">
    <reaction evidence="7">
        <text>tRNA(Ile) + L-isoleucine + ATP = L-isoleucyl-tRNA(Ile) + AMP + diphosphate</text>
        <dbReference type="Rhea" id="RHEA:11060"/>
        <dbReference type="Rhea" id="RHEA-COMP:9666"/>
        <dbReference type="Rhea" id="RHEA-COMP:9695"/>
        <dbReference type="ChEBI" id="CHEBI:30616"/>
        <dbReference type="ChEBI" id="CHEBI:33019"/>
        <dbReference type="ChEBI" id="CHEBI:58045"/>
        <dbReference type="ChEBI" id="CHEBI:78442"/>
        <dbReference type="ChEBI" id="CHEBI:78528"/>
        <dbReference type="ChEBI" id="CHEBI:456215"/>
        <dbReference type="EC" id="6.1.1.5"/>
    </reaction>
</comment>
<dbReference type="Pfam" id="PF00133">
    <property type="entry name" value="tRNA-synt_1"/>
    <property type="match status" value="1"/>
</dbReference>
<protein>
    <submittedName>
        <fullName evidence="9">Isoleucyl-tRNA synthetase</fullName>
        <ecNumber evidence="9">6.1.1.5</ecNumber>
    </submittedName>
</protein>
<accession>A0A1S6XNB3</accession>
<evidence type="ECO:0000256" key="4">
    <source>
        <dbReference type="ARBA" id="ARBA00022840"/>
    </source>
</evidence>
<dbReference type="InterPro" id="IPR001412">
    <property type="entry name" value="aa-tRNA-synth_I_CS"/>
</dbReference>
<sequence length="177" mass="20651">MTVKNETIDYSKTLYLPKTNFPMRAGLPQKEQELMARWEKMDLYTRLRQQAKDRPLYVIHDGPPYANGNIHIGHALNKVLKDVVVRSFQMRGFNANYVPGWDCHGLPIEWKVEEKYRAQGRNKDDVPLMNFVKSVVNLHNIGSPFRVKNLNVLVLLEILKILTQQWLFTQKHALPVN</sequence>
<keyword evidence="6 9" id="KW-0030">Aminoacyl-tRNA synthetase</keyword>
<dbReference type="InterPro" id="IPR002300">
    <property type="entry name" value="aa-tRNA-synth_Ia"/>
</dbReference>
<name>A0A1S6XNB3_BARSR</name>
<comment type="similarity">
    <text evidence="1">Belongs to the class-I aminoacyl-tRNA synthetase family. IleS type 1 subfamily.</text>
</comment>
<dbReference type="EMBL" id="CP019789">
    <property type="protein sequence ID" value="AQX30140.1"/>
    <property type="molecule type" value="Genomic_DNA"/>
</dbReference>
<evidence type="ECO:0000256" key="7">
    <source>
        <dbReference type="ARBA" id="ARBA00048359"/>
    </source>
</evidence>
<feature type="domain" description="Aminoacyl-tRNA synthetase class Ia" evidence="8">
    <location>
        <begin position="34"/>
        <end position="135"/>
    </location>
</feature>
<evidence type="ECO:0000256" key="5">
    <source>
        <dbReference type="ARBA" id="ARBA00022917"/>
    </source>
</evidence>
<dbReference type="AlphaFoldDB" id="A0A1S6XNB3"/>
<organism evidence="9 10">
    <name type="scientific">Bartonella schoenbuchensis (strain DSM 13525 / NCTC 13165 / R1)</name>
    <dbReference type="NCBI Taxonomy" id="687861"/>
    <lineage>
        <taxon>Bacteria</taxon>
        <taxon>Pseudomonadati</taxon>
        <taxon>Pseudomonadota</taxon>
        <taxon>Alphaproteobacteria</taxon>
        <taxon>Hyphomicrobiales</taxon>
        <taxon>Bartonellaceae</taxon>
        <taxon>Bartonella</taxon>
    </lineage>
</organism>
<dbReference type="GO" id="GO:0006428">
    <property type="term" value="P:isoleucyl-tRNA aminoacylation"/>
    <property type="evidence" value="ECO:0007669"/>
    <property type="project" value="TreeGrafter"/>
</dbReference>
<dbReference type="Proteomes" id="UP000190811">
    <property type="component" value="Chromosome"/>
</dbReference>
<evidence type="ECO:0000256" key="2">
    <source>
        <dbReference type="ARBA" id="ARBA00022598"/>
    </source>
</evidence>
<dbReference type="GO" id="GO:0005524">
    <property type="term" value="F:ATP binding"/>
    <property type="evidence" value="ECO:0007669"/>
    <property type="project" value="UniProtKB-KW"/>
</dbReference>
<dbReference type="Gene3D" id="3.40.50.620">
    <property type="entry name" value="HUPs"/>
    <property type="match status" value="1"/>
</dbReference>
<keyword evidence="5" id="KW-0648">Protein biosynthesis</keyword>
<keyword evidence="3" id="KW-0547">Nucleotide-binding</keyword>
<evidence type="ECO:0000313" key="10">
    <source>
        <dbReference type="Proteomes" id="UP000190811"/>
    </source>
</evidence>
<evidence type="ECO:0000313" key="9">
    <source>
        <dbReference type="EMBL" id="AQX30140.1"/>
    </source>
</evidence>
<dbReference type="InterPro" id="IPR014729">
    <property type="entry name" value="Rossmann-like_a/b/a_fold"/>
</dbReference>
<proteinExistence type="inferred from homology"/>